<feature type="transmembrane region" description="Helical" evidence="1">
    <location>
        <begin position="51"/>
        <end position="70"/>
    </location>
</feature>
<accession>K7ZWN1</accession>
<feature type="transmembrane region" description="Helical" evidence="1">
    <location>
        <begin position="133"/>
        <end position="153"/>
    </location>
</feature>
<sequence length="167" mass="19764">MYIYFIFSFLSYMLIIIFFYSWHPLFMGVMIALQSVLVALIIYIFNSTPWFSYLLFMIFLSGMMIILIYVSSLASNLTMKYFFLELSSITTFMVLFLFFANYYSDKNYFYDNSVNFSNLPNLIVFSSSVYSKYMYLFTVLLICYLLMILILVVKNSLFTKGPLRACQ</sequence>
<organism evidence="2">
    <name type="scientific">Metacrangonyx longipes</name>
    <dbReference type="NCBI Taxonomy" id="510302"/>
    <lineage>
        <taxon>Eukaryota</taxon>
        <taxon>Metazoa</taxon>
        <taxon>Ecdysozoa</taxon>
        <taxon>Arthropoda</taxon>
        <taxon>Crustacea</taxon>
        <taxon>Multicrustacea</taxon>
        <taxon>Malacostraca</taxon>
        <taxon>Eumalacostraca</taxon>
        <taxon>Peracarida</taxon>
        <taxon>Amphipoda</taxon>
        <taxon>Senticaudata</taxon>
        <taxon>Hadziida</taxon>
        <taxon>Hadzioidea</taxon>
        <taxon>Metacrangonyctidae</taxon>
        <taxon>Metacrangonyx</taxon>
    </lineage>
</organism>
<geneLocation type="mitochondrion" evidence="2"/>
<evidence type="ECO:0000256" key="1">
    <source>
        <dbReference type="SAM" id="Phobius"/>
    </source>
</evidence>
<feature type="transmembrane region" description="Helical" evidence="1">
    <location>
        <begin position="82"/>
        <end position="103"/>
    </location>
</feature>
<proteinExistence type="predicted"/>
<dbReference type="EMBL" id="HE861923">
    <property type="protein sequence ID" value="CCI71921.1"/>
    <property type="molecule type" value="Genomic_DNA"/>
</dbReference>
<keyword evidence="1" id="KW-0472">Membrane</keyword>
<dbReference type="AlphaFoldDB" id="K7ZWN1"/>
<keyword evidence="1" id="KW-1133">Transmembrane helix</keyword>
<feature type="transmembrane region" description="Helical" evidence="1">
    <location>
        <begin position="29"/>
        <end position="45"/>
    </location>
</feature>
<keyword evidence="2" id="KW-0496">Mitochondrion</keyword>
<feature type="transmembrane region" description="Helical" evidence="1">
    <location>
        <begin position="6"/>
        <end position="22"/>
    </location>
</feature>
<evidence type="ECO:0000313" key="2">
    <source>
        <dbReference type="EMBL" id="CCI71921.1"/>
    </source>
</evidence>
<reference evidence="2" key="1">
    <citation type="journal article" date="2012" name="Curr. Biol.">
        <title>Mitogenomic phylogenetic analysis supports continental-scale vicariance in subterranean thalassoid crustaceans.</title>
        <authorList>
            <person name="Bauza-Ribot M.M."/>
            <person name="Juan C."/>
            <person name="Nardi F."/>
            <person name="Oromi P."/>
            <person name="Pons J."/>
            <person name="Jaume D."/>
        </authorList>
    </citation>
    <scope>NUCLEOTIDE SEQUENCE</scope>
</reference>
<gene>
    <name evidence="2" type="primary">nad6</name>
</gene>
<name>K7ZWN1_9CRUS</name>
<keyword evidence="1" id="KW-0812">Transmembrane</keyword>
<reference evidence="2" key="2">
    <citation type="submission" date="2012-06" db="EMBL/GenBank/DDBJ databases">
        <authorList>
            <person name="Fan L."/>
        </authorList>
    </citation>
    <scope>NUCLEOTIDE SEQUENCE</scope>
</reference>
<protein>
    <submittedName>
        <fullName evidence="2">NADH dehydrogenase subunit 6</fullName>
    </submittedName>
</protein>